<dbReference type="RefSeq" id="YP_004286321.1">
    <property type="nucleotide sequence ID" value="NC_015211.1"/>
</dbReference>
<evidence type="ECO:0000313" key="2">
    <source>
        <dbReference type="EMBL" id="BAJ79015.1"/>
    </source>
</evidence>
<dbReference type="EMDB" id="EMD-54550"/>
<feature type="region of interest" description="Disordered" evidence="1">
    <location>
        <begin position="1"/>
        <end position="51"/>
    </location>
</feature>
<feature type="compositionally biased region" description="Basic residues" evidence="1">
    <location>
        <begin position="37"/>
        <end position="51"/>
    </location>
</feature>
<reference evidence="4" key="2">
    <citation type="submission" date="2025-07" db="PDB data bank">
        <title>Structural diversity and conservation among CRESS-DNA bacilladnaviruses revealed through cryo-EM and computational modelling.</title>
        <authorList>
            <person name="Gebhard J."/>
            <person name="Tomaru Y."/>
            <person name="Okamoto K."/>
            <person name="Munke A."/>
        </authorList>
    </citation>
    <scope>STRUCTURE BY ELECTRON MICROSCOPY (2.20 ANGSTROMS)</scope>
</reference>
<dbReference type="SMR" id="E9RFF1"/>
<keyword evidence="3" id="KW-1185">Reference proteome</keyword>
<name>E9RFF1_9VIRU</name>
<evidence type="ECO:0000256" key="1">
    <source>
        <dbReference type="SAM" id="MobiDB-lite"/>
    </source>
</evidence>
<dbReference type="GeneID" id="10271605"/>
<proteinExistence type="evidence at protein level"/>
<dbReference type="Proteomes" id="UP000214373">
    <property type="component" value="Segment"/>
</dbReference>
<sequence length="390" mass="42888">MAGRRKQRRSRAPRRKRTTGRKTLKRKADSRATPAKSTRKRTKTVSGAAKHHAVRVKPFSNATTQPKIPDGLLTSSLSRRLQNVVGVRNGNSPSVHAGSDVMHVVIAPTLGVPVMIANSAEGVLKRPGLSQESSFIGFPGQTVGFENLIESTGVPTWPPTIPTGQKLENKGGFVLWRIISQGLRIDLANSDEENDGWFEACRFNWRNVPRDVCMTPLDGSTTTNSIGIAPNPLWLEEVGYGMAMVEQPGYKSGLLKDIKKAEFMLHPRTTTHDPTLIDPFEYGGSMTSSGGIDNVYYPSDNVSGNAVRFRDMGVDQNMDWIYIRLHCRPNNGTSSLGSNFLFNVIQNVEVAFNPSSDFAAFQTINKADTKTKMVADGLNNNPDVFNGRRK</sequence>
<gene>
    <name evidence="2" type="primary">hypothetical protein</name>
</gene>
<keyword evidence="4" id="KW-0002">3D-structure</keyword>
<dbReference type="EMBL" id="AB553581">
    <property type="protein sequence ID" value="BAJ79015.1"/>
    <property type="molecule type" value="Genomic_DNA"/>
</dbReference>
<evidence type="ECO:0000313" key="3">
    <source>
        <dbReference type="Proteomes" id="UP000214373"/>
    </source>
</evidence>
<dbReference type="KEGG" id="vg:10271605"/>
<evidence type="ECO:0007829" key="4">
    <source>
        <dbReference type="PDB" id="9S3S"/>
    </source>
</evidence>
<dbReference type="Pfam" id="PF25628">
    <property type="entry name" value="Shotoku_capsid"/>
    <property type="match status" value="1"/>
</dbReference>
<dbReference type="InterPro" id="IPR057959">
    <property type="entry name" value="Shotoku_capsid"/>
</dbReference>
<reference evidence="2 3" key="1">
    <citation type="journal article" date="2011" name="Appl. Environ. Microbiol.">
        <title>Isolation and characterization of a single-stranded DNA virus infecting Chaetoceros lorenzianus Grunow.</title>
        <authorList>
            <person name="Tomaru Y."/>
            <person name="Takao Y."/>
            <person name="Suzuki H."/>
            <person name="Nagumo T."/>
            <person name="Koike K."/>
            <person name="Nagasaki K."/>
        </authorList>
    </citation>
    <scope>NUCLEOTIDE SEQUENCE [LARGE SCALE GENOMIC DNA]</scope>
    <source>
        <strain evidence="2 3">ClorDNAV01</strain>
    </source>
</reference>
<organism evidence="2 3">
    <name type="scientific">Protobacilladnavirus chaelor</name>
    <dbReference type="NCBI Taxonomy" id="3052701"/>
    <lineage>
        <taxon>Viruses</taxon>
        <taxon>Monodnaviria</taxon>
        <taxon>Shotokuvirae</taxon>
        <taxon>Cressdnaviricota</taxon>
        <taxon>Arfiviricetes</taxon>
        <taxon>Baphyvirales</taxon>
        <taxon>Bacilladnaviridae</taxon>
        <taxon>Protobacilladnavirus</taxon>
    </lineage>
</organism>
<dbReference type="PDB" id="9S3S">
    <property type="method" value="EM"/>
    <property type="resolution" value="2.20 A"/>
    <property type="chains" value="A/B/C=1-390"/>
</dbReference>
<accession>E9RFF1</accession>
<feature type="compositionally biased region" description="Basic residues" evidence="1">
    <location>
        <begin position="1"/>
        <end position="25"/>
    </location>
</feature>
<protein>
    <submittedName>
        <fullName evidence="2">Hypothetical protein protein</fullName>
    </submittedName>
</protein>